<evidence type="ECO:0000256" key="1">
    <source>
        <dbReference type="SAM" id="MobiDB-lite"/>
    </source>
</evidence>
<dbReference type="HOGENOM" id="CLU_3100604_0_0_9"/>
<dbReference type="Proteomes" id="UP000003195">
    <property type="component" value="Unassembled WGS sequence"/>
</dbReference>
<name>E2ZBG0_9FIRM</name>
<comment type="caution">
    <text evidence="2">The sequence shown here is derived from an EMBL/GenBank/DDBJ whole genome shotgun (WGS) entry which is preliminary data.</text>
</comment>
<dbReference type="eggNOG" id="ENOG502ZJYY">
    <property type="taxonomic scope" value="Bacteria"/>
</dbReference>
<dbReference type="RefSeq" id="WP_006941789.1">
    <property type="nucleotide sequence ID" value="NZ_GL538208.1"/>
</dbReference>
<evidence type="ECO:0000313" key="2">
    <source>
        <dbReference type="EMBL" id="EFQ04357.1"/>
    </source>
</evidence>
<feature type="compositionally biased region" description="Basic and acidic residues" evidence="1">
    <location>
        <begin position="1"/>
        <end position="25"/>
    </location>
</feature>
<keyword evidence="3" id="KW-1185">Reference proteome</keyword>
<evidence type="ECO:0000313" key="3">
    <source>
        <dbReference type="Proteomes" id="UP000003195"/>
    </source>
</evidence>
<dbReference type="AlphaFoldDB" id="E2ZBG0"/>
<protein>
    <submittedName>
        <fullName evidence="2">Uncharacterized protein</fullName>
    </submittedName>
</protein>
<dbReference type="EMBL" id="AECS01000035">
    <property type="protein sequence ID" value="EFQ04357.1"/>
    <property type="molecule type" value="Genomic_DNA"/>
</dbReference>
<proteinExistence type="predicted"/>
<gene>
    <name evidence="2" type="ORF">HMPREF9429_00787</name>
</gene>
<feature type="region of interest" description="Disordered" evidence="1">
    <location>
        <begin position="1"/>
        <end position="32"/>
    </location>
</feature>
<organism evidence="2 3">
    <name type="scientific">Megasphaera micronuciformis F0359</name>
    <dbReference type="NCBI Taxonomy" id="706434"/>
    <lineage>
        <taxon>Bacteria</taxon>
        <taxon>Bacillati</taxon>
        <taxon>Bacillota</taxon>
        <taxon>Negativicutes</taxon>
        <taxon>Veillonellales</taxon>
        <taxon>Veillonellaceae</taxon>
        <taxon>Megasphaera</taxon>
    </lineage>
</organism>
<accession>E2ZBG0</accession>
<dbReference type="STRING" id="706434.HMPREF9429_00787"/>
<sequence>MIIRDDSAKNGDLHNPDKAKNKGEEIQVDLGRPLTEEEEKIFAKLKEGLHL</sequence>
<reference evidence="2 3" key="1">
    <citation type="submission" date="2010-08" db="EMBL/GenBank/DDBJ databases">
        <authorList>
            <person name="Weinstock G."/>
            <person name="Sodergren E."/>
            <person name="Clifton S."/>
            <person name="Fulton L."/>
            <person name="Fulton B."/>
            <person name="Courtney L."/>
            <person name="Fronick C."/>
            <person name="Harrison M."/>
            <person name="Strong C."/>
            <person name="Farmer C."/>
            <person name="Delahaunty K."/>
            <person name="Markovic C."/>
            <person name="Hall O."/>
            <person name="Minx P."/>
            <person name="Tomlinson C."/>
            <person name="Mitreva M."/>
            <person name="Hou S."/>
            <person name="Chen J."/>
            <person name="Wollam A."/>
            <person name="Pepin K.H."/>
            <person name="Johnson M."/>
            <person name="Bhonagiri V."/>
            <person name="Zhang X."/>
            <person name="Suruliraj S."/>
            <person name="Warren W."/>
            <person name="Chinwalla A."/>
            <person name="Mardis E.R."/>
            <person name="Wilson R.K."/>
        </authorList>
    </citation>
    <scope>NUCLEOTIDE SEQUENCE [LARGE SCALE GENOMIC DNA]</scope>
    <source>
        <strain evidence="2 3">F0359</strain>
    </source>
</reference>